<name>A0A3B0UNB9_9ZZZZ</name>
<dbReference type="AlphaFoldDB" id="A0A3B0UNB9"/>
<protein>
    <submittedName>
        <fullName evidence="1">Uncharacterized protein</fullName>
    </submittedName>
</protein>
<evidence type="ECO:0000313" key="1">
    <source>
        <dbReference type="EMBL" id="VAW32605.1"/>
    </source>
</evidence>
<accession>A0A3B0UNB9</accession>
<proteinExistence type="predicted"/>
<sequence>MMMLCISIVFLLLKSVNNALLWFSGVIVVTIIWFIQESITTASAKSIEKKQSENKGKEFRVKDGTLQDLPERLIYQKQVSAYVFDPSSGKGKTLCVLSNKKDGVRIIFLKGKQCVPDKFAVLDKEVVIFNLHNAYINNNKRVLRNASNAGNSPSDN</sequence>
<gene>
    <name evidence="1" type="ORF">MNBD_CPR01-344</name>
</gene>
<dbReference type="EMBL" id="UOEV01000058">
    <property type="protein sequence ID" value="VAW32605.1"/>
    <property type="molecule type" value="Genomic_DNA"/>
</dbReference>
<organism evidence="1">
    <name type="scientific">hydrothermal vent metagenome</name>
    <dbReference type="NCBI Taxonomy" id="652676"/>
    <lineage>
        <taxon>unclassified sequences</taxon>
        <taxon>metagenomes</taxon>
        <taxon>ecological metagenomes</taxon>
    </lineage>
</organism>
<reference evidence="1" key="1">
    <citation type="submission" date="2018-06" db="EMBL/GenBank/DDBJ databases">
        <authorList>
            <person name="Zhirakovskaya E."/>
        </authorList>
    </citation>
    <scope>NUCLEOTIDE SEQUENCE</scope>
</reference>